<organism evidence="2 3">
    <name type="scientific">Aphanomyces astaci</name>
    <name type="common">Crayfish plague agent</name>
    <dbReference type="NCBI Taxonomy" id="112090"/>
    <lineage>
        <taxon>Eukaryota</taxon>
        <taxon>Sar</taxon>
        <taxon>Stramenopiles</taxon>
        <taxon>Oomycota</taxon>
        <taxon>Saprolegniomycetes</taxon>
        <taxon>Saprolegniales</taxon>
        <taxon>Verrucalvaceae</taxon>
        <taxon>Aphanomyces</taxon>
    </lineage>
</organism>
<comment type="caution">
    <text evidence="2">The sequence shown here is derived from an EMBL/GenBank/DDBJ whole genome shotgun (WGS) entry which is preliminary data.</text>
</comment>
<gene>
    <name evidence="2" type="ORF">DYB36_010594</name>
</gene>
<accession>A0A397B6P9</accession>
<feature type="non-terminal residue" evidence="2">
    <location>
        <position position="1"/>
    </location>
</feature>
<sequence length="94" mass="10313">LENARRQQAEWDFADQSIATPGEAMHRTLRMEETLVDDFDDDEGMCCATPDWGTDPYPTDDGQVDDDPVLGSDEASRPATPQAGPSQTAEEVPE</sequence>
<feature type="compositionally biased region" description="Polar residues" evidence="1">
    <location>
        <begin position="83"/>
        <end position="94"/>
    </location>
</feature>
<proteinExistence type="predicted"/>
<evidence type="ECO:0000313" key="3">
    <source>
        <dbReference type="Proteomes" id="UP000265427"/>
    </source>
</evidence>
<feature type="region of interest" description="Disordered" evidence="1">
    <location>
        <begin position="48"/>
        <end position="94"/>
    </location>
</feature>
<dbReference type="AlphaFoldDB" id="A0A397B6P9"/>
<protein>
    <submittedName>
        <fullName evidence="2">Uncharacterized protein</fullName>
    </submittedName>
</protein>
<dbReference type="Proteomes" id="UP000265427">
    <property type="component" value="Unassembled WGS sequence"/>
</dbReference>
<reference evidence="2 3" key="1">
    <citation type="submission" date="2018-08" db="EMBL/GenBank/DDBJ databases">
        <title>Aphanomyces genome sequencing and annotation.</title>
        <authorList>
            <person name="Minardi D."/>
            <person name="Oidtmann B."/>
            <person name="Van Der Giezen M."/>
            <person name="Studholme D.J."/>
        </authorList>
    </citation>
    <scope>NUCLEOTIDE SEQUENCE [LARGE SCALE GENOMIC DNA]</scope>
    <source>
        <strain evidence="2 3">Kv</strain>
    </source>
</reference>
<evidence type="ECO:0000313" key="2">
    <source>
        <dbReference type="EMBL" id="RHY15947.1"/>
    </source>
</evidence>
<name>A0A397B6P9_APHAT</name>
<evidence type="ECO:0000256" key="1">
    <source>
        <dbReference type="SAM" id="MobiDB-lite"/>
    </source>
</evidence>
<dbReference type="EMBL" id="QUSZ01004083">
    <property type="protein sequence ID" value="RHY15947.1"/>
    <property type="molecule type" value="Genomic_DNA"/>
</dbReference>